<proteinExistence type="predicted"/>
<evidence type="ECO:0000313" key="3">
    <source>
        <dbReference type="Proteomes" id="UP000036168"/>
    </source>
</evidence>
<dbReference type="Proteomes" id="UP000036168">
    <property type="component" value="Unassembled WGS sequence"/>
</dbReference>
<reference evidence="1" key="2">
    <citation type="submission" date="2015-10" db="EMBL/GenBank/DDBJ databases">
        <authorList>
            <person name="Gilbert D.G."/>
        </authorList>
    </citation>
    <scope>NUCLEOTIDE SEQUENCE</scope>
    <source>
        <strain evidence="1">GO-13</strain>
    </source>
</reference>
<keyword evidence="4" id="KW-1185">Reference proteome</keyword>
<dbReference type="AlphaFoldDB" id="A0A0T6BQ71"/>
<organism evidence="1 3">
    <name type="scientific">Bacillus glycinifermentans</name>
    <dbReference type="NCBI Taxonomy" id="1664069"/>
    <lineage>
        <taxon>Bacteria</taxon>
        <taxon>Bacillati</taxon>
        <taxon>Bacillota</taxon>
        <taxon>Bacilli</taxon>
        <taxon>Bacillales</taxon>
        <taxon>Bacillaceae</taxon>
        <taxon>Bacillus</taxon>
    </lineage>
</organism>
<dbReference type="RefSeq" id="WP_048354027.1">
    <property type="nucleotide sequence ID" value="NZ_JARRTL010000030.1"/>
</dbReference>
<gene>
    <name evidence="1" type="ORF">AB447_216865</name>
    <name evidence="2" type="ORF">P8828_21585</name>
</gene>
<dbReference type="Proteomes" id="UP001341297">
    <property type="component" value="Unassembled WGS sequence"/>
</dbReference>
<sequence length="219" mass="24364">MKDFRNYYQIDANKKIEHDGKLIFQAGLKGFQSETVSIDGKESIQCLITSKYSNGDGMTKYILGLPEDIYIGGVVKWGTEQWLISTFPSFNKIYKKAEIRLCNSSIKITANDKWIDSDKISEVTGKPIKVKVPGEVIEIPCIFERSTSINGTDLAVNLPDGQANITIPNVNNDKIKIGLLLSFFGEDYLVNDIDYSKVYGDHGTIKLIAKKKVRGDGSA</sequence>
<reference evidence="2 4" key="3">
    <citation type="submission" date="2023-03" db="EMBL/GenBank/DDBJ databases">
        <title>Agriculturally important microbes genome sequencing.</title>
        <authorList>
            <person name="Dunlap C."/>
        </authorList>
    </citation>
    <scope>NUCLEOTIDE SEQUENCE [LARGE SCALE GENOMIC DNA]</scope>
    <source>
        <strain evidence="2 4">CBP-3203</strain>
    </source>
</reference>
<dbReference type="OrthoDB" id="2892415at2"/>
<accession>A0A0T6BQ71</accession>
<reference evidence="1 3" key="1">
    <citation type="journal article" date="2015" name="Int. J. Syst. Evol. Microbiol.">
        <title>Bacillus glycinifermentans sp. nov., isolated from fermented soybean paste.</title>
        <authorList>
            <person name="Kim S.J."/>
            <person name="Dunlap C.A."/>
            <person name="Kwon S.W."/>
            <person name="Rooney A.P."/>
        </authorList>
    </citation>
    <scope>NUCLEOTIDE SEQUENCE [LARGE SCALE GENOMIC DNA]</scope>
    <source>
        <strain evidence="1 3">GO-13</strain>
    </source>
</reference>
<dbReference type="EMBL" id="LECW02000016">
    <property type="protein sequence ID" value="KRT93780.1"/>
    <property type="molecule type" value="Genomic_DNA"/>
</dbReference>
<comment type="caution">
    <text evidence="1">The sequence shown here is derived from an EMBL/GenBank/DDBJ whole genome shotgun (WGS) entry which is preliminary data.</text>
</comment>
<dbReference type="EMBL" id="JARRTL010000030">
    <property type="protein sequence ID" value="MEC0487349.1"/>
    <property type="molecule type" value="Genomic_DNA"/>
</dbReference>
<dbReference type="STRING" id="1664069.BGLY_1946"/>
<protein>
    <submittedName>
        <fullName evidence="1">Uncharacterized protein</fullName>
    </submittedName>
</protein>
<name>A0A0T6BQ71_9BACI</name>
<evidence type="ECO:0000313" key="1">
    <source>
        <dbReference type="EMBL" id="KRT93780.1"/>
    </source>
</evidence>
<evidence type="ECO:0000313" key="2">
    <source>
        <dbReference type="EMBL" id="MEC0487349.1"/>
    </source>
</evidence>
<evidence type="ECO:0000313" key="4">
    <source>
        <dbReference type="Proteomes" id="UP001341297"/>
    </source>
</evidence>